<proteinExistence type="predicted"/>
<feature type="non-terminal residue" evidence="1">
    <location>
        <position position="60"/>
    </location>
</feature>
<dbReference type="EMBL" id="BARU01038206">
    <property type="protein sequence ID" value="GAH82079.1"/>
    <property type="molecule type" value="Genomic_DNA"/>
</dbReference>
<evidence type="ECO:0000313" key="1">
    <source>
        <dbReference type="EMBL" id="GAH82079.1"/>
    </source>
</evidence>
<name>X1JUY9_9ZZZZ</name>
<organism evidence="1">
    <name type="scientific">marine sediment metagenome</name>
    <dbReference type="NCBI Taxonomy" id="412755"/>
    <lineage>
        <taxon>unclassified sequences</taxon>
        <taxon>metagenomes</taxon>
        <taxon>ecological metagenomes</taxon>
    </lineage>
</organism>
<accession>X1JUY9</accession>
<sequence>MIEINAKEALPNSVLVRDNEDQMKVIEDVLARIGAYEQQRREKIFPLRYSSPEPTKEILL</sequence>
<reference evidence="1" key="1">
    <citation type="journal article" date="2014" name="Front. Microbiol.">
        <title>High frequency of phylogenetically diverse reductive dehalogenase-homologous genes in deep subseafloor sedimentary metagenomes.</title>
        <authorList>
            <person name="Kawai M."/>
            <person name="Futagami T."/>
            <person name="Toyoda A."/>
            <person name="Takaki Y."/>
            <person name="Nishi S."/>
            <person name="Hori S."/>
            <person name="Arai W."/>
            <person name="Tsubouchi T."/>
            <person name="Morono Y."/>
            <person name="Uchiyama I."/>
            <person name="Ito T."/>
            <person name="Fujiyama A."/>
            <person name="Inagaki F."/>
            <person name="Takami H."/>
        </authorList>
    </citation>
    <scope>NUCLEOTIDE SEQUENCE</scope>
    <source>
        <strain evidence="1">Expedition CK06-06</strain>
    </source>
</reference>
<gene>
    <name evidence="1" type="ORF">S03H2_59415</name>
</gene>
<protein>
    <submittedName>
        <fullName evidence="1">Uncharacterized protein</fullName>
    </submittedName>
</protein>
<dbReference type="AlphaFoldDB" id="X1JUY9"/>
<comment type="caution">
    <text evidence="1">The sequence shown here is derived from an EMBL/GenBank/DDBJ whole genome shotgun (WGS) entry which is preliminary data.</text>
</comment>